<proteinExistence type="predicted"/>
<organism evidence="1">
    <name type="scientific">bioreactor metagenome</name>
    <dbReference type="NCBI Taxonomy" id="1076179"/>
    <lineage>
        <taxon>unclassified sequences</taxon>
        <taxon>metagenomes</taxon>
        <taxon>ecological metagenomes</taxon>
    </lineage>
</organism>
<comment type="caution">
    <text evidence="1">The sequence shown here is derived from an EMBL/GenBank/DDBJ whole genome shotgun (WGS) entry which is preliminary data.</text>
</comment>
<gene>
    <name evidence="1" type="ORF">SDC9_61471</name>
</gene>
<dbReference type="AlphaFoldDB" id="A0A644XFV4"/>
<protein>
    <submittedName>
        <fullName evidence="1">Uncharacterized protein</fullName>
    </submittedName>
</protein>
<reference evidence="1" key="1">
    <citation type="submission" date="2019-08" db="EMBL/GenBank/DDBJ databases">
        <authorList>
            <person name="Kucharzyk K."/>
            <person name="Murdoch R.W."/>
            <person name="Higgins S."/>
            <person name="Loffler F."/>
        </authorList>
    </citation>
    <scope>NUCLEOTIDE SEQUENCE</scope>
</reference>
<evidence type="ECO:0000313" key="1">
    <source>
        <dbReference type="EMBL" id="MPM15105.1"/>
    </source>
</evidence>
<sequence>MRVIFIAADFRTYNLTFTATRTVFLNYIPGVLGNFNIEVFLHFYHAVHLATEHQCNIRMTGGFRHLGSRDTSGTVERGENLAQLNHLSTDGKTFFHEQHLFTHISEVQRRFLSGNTTPDDHCIIRYFLILHIFNCTKIPDFAG</sequence>
<accession>A0A644XFV4</accession>
<dbReference type="EMBL" id="VSSQ01002386">
    <property type="protein sequence ID" value="MPM15105.1"/>
    <property type="molecule type" value="Genomic_DNA"/>
</dbReference>
<name>A0A644XFV4_9ZZZZ</name>